<protein>
    <submittedName>
        <fullName evidence="3">Hydrolase</fullName>
    </submittedName>
</protein>
<evidence type="ECO:0000259" key="2">
    <source>
        <dbReference type="Pfam" id="PF00857"/>
    </source>
</evidence>
<dbReference type="RefSeq" id="WP_234517357.1">
    <property type="nucleotide sequence ID" value="NZ_JAKEEB010000021.1"/>
</dbReference>
<feature type="chain" id="PRO_5045829929" evidence="1">
    <location>
        <begin position="31"/>
        <end position="254"/>
    </location>
</feature>
<dbReference type="PROSITE" id="PS51318">
    <property type="entry name" value="TAT"/>
    <property type="match status" value="1"/>
</dbReference>
<dbReference type="PANTHER" id="PTHR43559:SF3">
    <property type="entry name" value="HYDROLASE YCAC-RELATED"/>
    <property type="match status" value="1"/>
</dbReference>
<keyword evidence="4" id="KW-1185">Reference proteome</keyword>
<feature type="domain" description="Isochorismatase-like" evidence="2">
    <location>
        <begin position="60"/>
        <end position="210"/>
    </location>
</feature>
<keyword evidence="1" id="KW-0732">Signal</keyword>
<dbReference type="Gene3D" id="3.40.50.850">
    <property type="entry name" value="Isochorismatase-like"/>
    <property type="match status" value="1"/>
</dbReference>
<evidence type="ECO:0000313" key="3">
    <source>
        <dbReference type="EMBL" id="GAA3079123.1"/>
    </source>
</evidence>
<evidence type="ECO:0000313" key="4">
    <source>
        <dbReference type="Proteomes" id="UP001501532"/>
    </source>
</evidence>
<reference evidence="4" key="1">
    <citation type="journal article" date="2019" name="Int. J. Syst. Evol. Microbiol.">
        <title>The Global Catalogue of Microorganisms (GCM) 10K type strain sequencing project: providing services to taxonomists for standard genome sequencing and annotation.</title>
        <authorList>
            <consortium name="The Broad Institute Genomics Platform"/>
            <consortium name="The Broad Institute Genome Sequencing Center for Infectious Disease"/>
            <person name="Wu L."/>
            <person name="Ma J."/>
        </authorList>
    </citation>
    <scope>NUCLEOTIDE SEQUENCE [LARGE SCALE GENOMIC DNA]</scope>
    <source>
        <strain evidence="4">JCM 9091</strain>
    </source>
</reference>
<organism evidence="3 4">
    <name type="scientific">Streptomyces glomeratus</name>
    <dbReference type="NCBI Taxonomy" id="284452"/>
    <lineage>
        <taxon>Bacteria</taxon>
        <taxon>Bacillati</taxon>
        <taxon>Actinomycetota</taxon>
        <taxon>Actinomycetes</taxon>
        <taxon>Kitasatosporales</taxon>
        <taxon>Streptomycetaceae</taxon>
        <taxon>Streptomyces</taxon>
    </lineage>
</organism>
<accession>A0ABP6M8F6</accession>
<keyword evidence="3" id="KW-0378">Hydrolase</keyword>
<dbReference type="InterPro" id="IPR053152">
    <property type="entry name" value="Hydrolase_YcaC-like"/>
</dbReference>
<evidence type="ECO:0000256" key="1">
    <source>
        <dbReference type="SAM" id="SignalP"/>
    </source>
</evidence>
<proteinExistence type="predicted"/>
<dbReference type="CDD" id="cd01012">
    <property type="entry name" value="YcaC_related"/>
    <property type="match status" value="1"/>
</dbReference>
<dbReference type="PANTHER" id="PTHR43559">
    <property type="entry name" value="HYDROLASE YCAC-RELATED"/>
    <property type="match status" value="1"/>
</dbReference>
<dbReference type="EMBL" id="BAAAUF010000120">
    <property type="protein sequence ID" value="GAA3079123.1"/>
    <property type="molecule type" value="Genomic_DNA"/>
</dbReference>
<dbReference type="Proteomes" id="UP001501532">
    <property type="component" value="Unassembled WGS sequence"/>
</dbReference>
<name>A0ABP6M8F6_9ACTN</name>
<dbReference type="Pfam" id="PF00857">
    <property type="entry name" value="Isochorismatase"/>
    <property type="match status" value="1"/>
</dbReference>
<sequence length="254" mass="26304">MSGITSRRSVLAASAAGAAAVVAGTGTANAAGAGAGSAGASPAGASGRRHWDPISAKNSVFVLVDHQPSLLAGVNSHPTTTVVNNVTGLAKAAKVFGVPTVLTSVLSERGGKLIPQIRDVFPGQEVHDRTTLNAWEDANVVKAIRKTGAKKIVIAALWTEICLTYPALAALDEGYEVYAVTDASGGTSVEAHDMAVRRMADEGVVPITWNAVMGELQRDWSHTATIPGVAKINKEHFGAFGAILDLEEQLLSHH</sequence>
<dbReference type="SUPFAM" id="SSF52499">
    <property type="entry name" value="Isochorismatase-like hydrolases"/>
    <property type="match status" value="1"/>
</dbReference>
<dbReference type="InterPro" id="IPR000868">
    <property type="entry name" value="Isochorismatase-like_dom"/>
</dbReference>
<dbReference type="GO" id="GO:0016787">
    <property type="term" value="F:hydrolase activity"/>
    <property type="evidence" value="ECO:0007669"/>
    <property type="project" value="UniProtKB-KW"/>
</dbReference>
<gene>
    <name evidence="3" type="ORF">GCM10010448_70790</name>
</gene>
<comment type="caution">
    <text evidence="3">The sequence shown here is derived from an EMBL/GenBank/DDBJ whole genome shotgun (WGS) entry which is preliminary data.</text>
</comment>
<dbReference type="InterPro" id="IPR006311">
    <property type="entry name" value="TAT_signal"/>
</dbReference>
<feature type="signal peptide" evidence="1">
    <location>
        <begin position="1"/>
        <end position="30"/>
    </location>
</feature>
<dbReference type="InterPro" id="IPR036380">
    <property type="entry name" value="Isochorismatase-like_sf"/>
</dbReference>